<dbReference type="OrthoDB" id="303423at2759"/>
<protein>
    <submittedName>
        <fullName evidence="1">Uncharacterized protein</fullName>
    </submittedName>
</protein>
<dbReference type="EMBL" id="CAJJDO010000017">
    <property type="protein sequence ID" value="CAD8148022.1"/>
    <property type="molecule type" value="Genomic_DNA"/>
</dbReference>
<organism evidence="1 2">
    <name type="scientific">Paramecium pentaurelia</name>
    <dbReference type="NCBI Taxonomy" id="43138"/>
    <lineage>
        <taxon>Eukaryota</taxon>
        <taxon>Sar</taxon>
        <taxon>Alveolata</taxon>
        <taxon>Ciliophora</taxon>
        <taxon>Intramacronucleata</taxon>
        <taxon>Oligohymenophorea</taxon>
        <taxon>Peniculida</taxon>
        <taxon>Parameciidae</taxon>
        <taxon>Paramecium</taxon>
    </lineage>
</organism>
<dbReference type="AlphaFoldDB" id="A0A8S1TBB6"/>
<name>A0A8S1TBB6_9CILI</name>
<keyword evidence="2" id="KW-1185">Reference proteome</keyword>
<evidence type="ECO:0000313" key="1">
    <source>
        <dbReference type="EMBL" id="CAD8148022.1"/>
    </source>
</evidence>
<comment type="caution">
    <text evidence="1">The sequence shown here is derived from an EMBL/GenBank/DDBJ whole genome shotgun (WGS) entry which is preliminary data.</text>
</comment>
<reference evidence="1" key="1">
    <citation type="submission" date="2021-01" db="EMBL/GenBank/DDBJ databases">
        <authorList>
            <consortium name="Genoscope - CEA"/>
            <person name="William W."/>
        </authorList>
    </citation>
    <scope>NUCLEOTIDE SEQUENCE</scope>
</reference>
<gene>
    <name evidence="1" type="ORF">PPENT_87.1.T0170260</name>
</gene>
<proteinExistence type="predicted"/>
<dbReference type="Proteomes" id="UP000689195">
    <property type="component" value="Unassembled WGS sequence"/>
</dbReference>
<sequence length="798" mass="95032">MQNYSISQSLNLAFQKHYRSLFHNDENLLFLTDSNLMQDLFHPLSIIKTHNLSSLVLDAIRELEDNTYRLFREQFQKQSIKTFNVFHQNSSNSKLCQKILQLSQNIPYYQLQQNICDILKILEDIYKLVIILFILKQLNQQIANAIIFQCFQNQFQNEIFQAILFYSLYSQQILNRVQKCLFLNFSGLDTIEQDFTIFKELNLLKKNNMDMYYLSFHKQELQAKLKKKNYSIQYFEQYFLEIQQDHPITWFQIKSFLKPNLKRKIQLFNPQVCVLQLLVSFDKLEDKESLKLDNDCILKIVHFFQKISKDKLLINLLIKNQESNAKDLIEQQQKDNFLKARKVYLKQIINAIEQGIFGKIKVELVDKRSYDQIIIDFKCQINQFKNQKYQEEIQRSFNNLISQQAIQIKYSSELQDQAYNYIPFIDNNRSLLFFEFYFNQNKININNFTQVFLKQKEQIAIIFQVQQFKLYYCKIDCKCVKKDCKLLNLQHYQNFDNIKNDEFMKAPIIAVIEDNIYLNYGYLGDQIWEYNIINQSVIFKKRKGLQNVKYLQDAGEQQNYILEREGASVFYNLIENKDNNHYFIAGGELGQNSPICNIIEKVLPGNEGFSSGFVVKSLFKINLKPFKHSLVLEGNQSVIFLPGDYNKKRYKYSQVINHQHYQYAQRLSVVRNDWLIENINIVYENEELGRVYPIHLMPNNQQIVYNVEKDHWIVSFFGLQLQSVGSTNLFSQQIYKDEINQNEFNYEKCNKINEGNIYQVIIKMEIKEYQDQLHISIIPFQLGKNGSIIKNTVNFKTD</sequence>
<evidence type="ECO:0000313" key="2">
    <source>
        <dbReference type="Proteomes" id="UP000689195"/>
    </source>
</evidence>
<accession>A0A8S1TBB6</accession>